<reference evidence="5" key="1">
    <citation type="submission" date="2021-05" db="EMBL/GenBank/DDBJ databases">
        <title>Complete genome sequence of the cellulolytic planctomycete Telmatocola sphagniphila SP2T and characterization of the first cellulase from planctomycetes.</title>
        <authorList>
            <person name="Rakitin A.L."/>
            <person name="Beletsky A.V."/>
            <person name="Naumoff D.G."/>
            <person name="Kulichevskaya I.S."/>
            <person name="Mardanov A.V."/>
            <person name="Ravin N.V."/>
            <person name="Dedysh S.N."/>
        </authorList>
    </citation>
    <scope>NUCLEOTIDE SEQUENCE</scope>
    <source>
        <strain evidence="5">SP2T</strain>
    </source>
</reference>
<keyword evidence="2" id="KW-0808">Transferase</keyword>
<dbReference type="GO" id="GO:0032259">
    <property type="term" value="P:methylation"/>
    <property type="evidence" value="ECO:0007669"/>
    <property type="project" value="UniProtKB-KW"/>
</dbReference>
<keyword evidence="6" id="KW-1185">Reference proteome</keyword>
<name>A0A8E6BB26_9BACT</name>
<dbReference type="PANTHER" id="PTHR43464:SF19">
    <property type="entry name" value="UBIQUINONE BIOSYNTHESIS O-METHYLTRANSFERASE, MITOCHONDRIAL"/>
    <property type="match status" value="1"/>
</dbReference>
<dbReference type="KEGG" id="tsph:KIH39_11950"/>
<evidence type="ECO:0000256" key="3">
    <source>
        <dbReference type="ARBA" id="ARBA00022691"/>
    </source>
</evidence>
<keyword evidence="3" id="KW-0949">S-adenosyl-L-methionine</keyword>
<evidence type="ECO:0000313" key="5">
    <source>
        <dbReference type="EMBL" id="QVL34584.1"/>
    </source>
</evidence>
<accession>A0A8E6BB26</accession>
<gene>
    <name evidence="5" type="ORF">KIH39_11950</name>
</gene>
<dbReference type="CDD" id="cd02440">
    <property type="entry name" value="AdoMet_MTases"/>
    <property type="match status" value="1"/>
</dbReference>
<dbReference type="InterPro" id="IPR041698">
    <property type="entry name" value="Methyltransf_25"/>
</dbReference>
<proteinExistence type="predicted"/>
<evidence type="ECO:0000256" key="2">
    <source>
        <dbReference type="ARBA" id="ARBA00022679"/>
    </source>
</evidence>
<dbReference type="EMBL" id="CP074694">
    <property type="protein sequence ID" value="QVL34584.1"/>
    <property type="molecule type" value="Genomic_DNA"/>
</dbReference>
<evidence type="ECO:0000256" key="1">
    <source>
        <dbReference type="ARBA" id="ARBA00022603"/>
    </source>
</evidence>
<dbReference type="GO" id="GO:0008168">
    <property type="term" value="F:methyltransferase activity"/>
    <property type="evidence" value="ECO:0007669"/>
    <property type="project" value="UniProtKB-KW"/>
</dbReference>
<dbReference type="SUPFAM" id="SSF53335">
    <property type="entry name" value="S-adenosyl-L-methionine-dependent methyltransferases"/>
    <property type="match status" value="1"/>
</dbReference>
<protein>
    <submittedName>
        <fullName evidence="5">Methyltransferase domain-containing protein</fullName>
    </submittedName>
</protein>
<feature type="domain" description="Methyltransferase" evidence="4">
    <location>
        <begin position="66"/>
        <end position="161"/>
    </location>
</feature>
<organism evidence="5 6">
    <name type="scientific">Telmatocola sphagniphila</name>
    <dbReference type="NCBI Taxonomy" id="1123043"/>
    <lineage>
        <taxon>Bacteria</taxon>
        <taxon>Pseudomonadati</taxon>
        <taxon>Planctomycetota</taxon>
        <taxon>Planctomycetia</taxon>
        <taxon>Gemmatales</taxon>
        <taxon>Gemmataceae</taxon>
    </lineage>
</organism>
<evidence type="ECO:0000259" key="4">
    <source>
        <dbReference type="Pfam" id="PF13649"/>
    </source>
</evidence>
<dbReference type="AlphaFoldDB" id="A0A8E6BB26"/>
<dbReference type="InterPro" id="IPR029063">
    <property type="entry name" value="SAM-dependent_MTases_sf"/>
</dbReference>
<dbReference type="Pfam" id="PF13649">
    <property type="entry name" value="Methyltransf_25"/>
    <property type="match status" value="1"/>
</dbReference>
<dbReference type="Proteomes" id="UP000676194">
    <property type="component" value="Chromosome"/>
</dbReference>
<dbReference type="PANTHER" id="PTHR43464">
    <property type="entry name" value="METHYLTRANSFERASE"/>
    <property type="match status" value="1"/>
</dbReference>
<evidence type="ECO:0000313" key="6">
    <source>
        <dbReference type="Proteomes" id="UP000676194"/>
    </source>
</evidence>
<keyword evidence="1 5" id="KW-0489">Methyltransferase</keyword>
<dbReference type="RefSeq" id="WP_213499713.1">
    <property type="nucleotide sequence ID" value="NZ_CP074694.1"/>
</dbReference>
<sequence length="239" mass="27017">MRLIPRLPDREMAAEQMDEPDLNPVLHRQALRGLARLNRFGGAASLIWPEIKKVLGRFPRSPVTMLDVATGSGDVPISLARKLLRSGYSSQVTGLDYSPVAIEEAQKRAKELNLQADFISFDVLRDPLPGQFDIVVCSLFLHHLSEDQIVNLLRKMREATRKILIVSDLDRSGLNLRLVQLAGRMLSRSAIVHNDGELSVKAAFTVTEANDFARKSELPNAIIRKRFPCRWVLTWRRED</sequence>
<dbReference type="Gene3D" id="3.40.50.150">
    <property type="entry name" value="Vaccinia Virus protein VP39"/>
    <property type="match status" value="1"/>
</dbReference>